<dbReference type="GO" id="GO:0071513">
    <property type="term" value="C:phosphopantothenoylcysteine decarboxylase complex"/>
    <property type="evidence" value="ECO:0007669"/>
    <property type="project" value="TreeGrafter"/>
</dbReference>
<feature type="domain" description="Flavoprotein" evidence="4">
    <location>
        <begin position="27"/>
        <end position="244"/>
    </location>
</feature>
<feature type="region of interest" description="Disordered" evidence="3">
    <location>
        <begin position="1"/>
        <end position="25"/>
    </location>
</feature>
<evidence type="ECO:0000256" key="2">
    <source>
        <dbReference type="ARBA" id="ARBA00038350"/>
    </source>
</evidence>
<keyword evidence="6" id="KW-1185">Reference proteome</keyword>
<reference evidence="5 6" key="1">
    <citation type="journal article" date="2018" name="Mol. Biol. Evol.">
        <title>Broad Genomic Sampling Reveals a Smut Pathogenic Ancestry of the Fungal Clade Ustilaginomycotina.</title>
        <authorList>
            <person name="Kijpornyongpan T."/>
            <person name="Mondo S.J."/>
            <person name="Barry K."/>
            <person name="Sandor L."/>
            <person name="Lee J."/>
            <person name="Lipzen A."/>
            <person name="Pangilinan J."/>
            <person name="LaButti K."/>
            <person name="Hainaut M."/>
            <person name="Henrissat B."/>
            <person name="Grigoriev I.V."/>
            <person name="Spatafora J.W."/>
            <person name="Aime M.C."/>
        </authorList>
    </citation>
    <scope>NUCLEOTIDE SEQUENCE [LARGE SCALE GENOMIC DNA]</scope>
    <source>
        <strain evidence="5 6">MCA 3882</strain>
    </source>
</reference>
<dbReference type="InterPro" id="IPR003382">
    <property type="entry name" value="Flavoprotein"/>
</dbReference>
<gene>
    <name evidence="5" type="ORF">FA14DRAFT_122800</name>
</gene>
<dbReference type="Pfam" id="PF02441">
    <property type="entry name" value="Flavoprotein"/>
    <property type="match status" value="1"/>
</dbReference>
<dbReference type="GO" id="GO:0015937">
    <property type="term" value="P:coenzyme A biosynthetic process"/>
    <property type="evidence" value="ECO:0007669"/>
    <property type="project" value="UniProtKB-KW"/>
</dbReference>
<name>A0A316VEI8_9BASI</name>
<evidence type="ECO:0000313" key="6">
    <source>
        <dbReference type="Proteomes" id="UP000245771"/>
    </source>
</evidence>
<dbReference type="InParanoid" id="A0A316VEI8"/>
<dbReference type="GO" id="GO:0004633">
    <property type="term" value="F:phosphopantothenoylcysteine decarboxylase activity"/>
    <property type="evidence" value="ECO:0007669"/>
    <property type="project" value="TreeGrafter"/>
</dbReference>
<sequence>MDESLPKSLRSPYPELSKPPTQDRPLHVVLATTGSVASIKTPLIIERLLSYPNVRIQVISTKASQHFYNKEDIIKASSSSHDSEWQSVKSLAAQNAAAQDAKDKEEDYFDGHCPRLQFWEDEDEWSTWKNVGDPILHIELRRWADIVLIAPCSANTLAKIHAGVCDDLLTSFLRALSPSTPTYLFPAMNTLMHMHPLTDVHVRFAKETLGYNVHGPIQKKLACGDLGNGAMLEWSDIVQIVVDKFGLNPSSSR</sequence>
<evidence type="ECO:0000256" key="3">
    <source>
        <dbReference type="SAM" id="MobiDB-lite"/>
    </source>
</evidence>
<dbReference type="SUPFAM" id="SSF52507">
    <property type="entry name" value="Homo-oligomeric flavin-containing Cys decarboxylases, HFCD"/>
    <property type="match status" value="1"/>
</dbReference>
<keyword evidence="1" id="KW-0173">Coenzyme A biosynthesis</keyword>
<dbReference type="InterPro" id="IPR036551">
    <property type="entry name" value="Flavin_trans-like"/>
</dbReference>
<dbReference type="AlphaFoldDB" id="A0A316VEI8"/>
<dbReference type="EMBL" id="KZ819603">
    <property type="protein sequence ID" value="PWN36039.1"/>
    <property type="molecule type" value="Genomic_DNA"/>
</dbReference>
<dbReference type="Proteomes" id="UP000245771">
    <property type="component" value="Unassembled WGS sequence"/>
</dbReference>
<comment type="similarity">
    <text evidence="2">Belongs to the HFCD (homooligomeric flavin containing Cys decarboxylase) superfamily.</text>
</comment>
<dbReference type="STRING" id="1280837.A0A316VEI8"/>
<dbReference type="GO" id="GO:0010181">
    <property type="term" value="F:FMN binding"/>
    <property type="evidence" value="ECO:0007669"/>
    <property type="project" value="TreeGrafter"/>
</dbReference>
<accession>A0A316VEI8</accession>
<dbReference type="RefSeq" id="XP_025356341.1">
    <property type="nucleotide sequence ID" value="XM_025496535.1"/>
</dbReference>
<dbReference type="PANTHER" id="PTHR14359:SF6">
    <property type="entry name" value="PHOSPHOPANTOTHENOYLCYSTEINE DECARBOXYLASE"/>
    <property type="match status" value="1"/>
</dbReference>
<dbReference type="OrthoDB" id="1532798at2759"/>
<dbReference type="PANTHER" id="PTHR14359">
    <property type="entry name" value="HOMO-OLIGOMERIC FLAVIN CONTAINING CYS DECARBOXYLASE FAMILY"/>
    <property type="match status" value="1"/>
</dbReference>
<proteinExistence type="inferred from homology"/>
<organism evidence="5 6">
    <name type="scientific">Meira miltonrushii</name>
    <dbReference type="NCBI Taxonomy" id="1280837"/>
    <lineage>
        <taxon>Eukaryota</taxon>
        <taxon>Fungi</taxon>
        <taxon>Dikarya</taxon>
        <taxon>Basidiomycota</taxon>
        <taxon>Ustilaginomycotina</taxon>
        <taxon>Exobasidiomycetes</taxon>
        <taxon>Exobasidiales</taxon>
        <taxon>Brachybasidiaceae</taxon>
        <taxon>Meira</taxon>
    </lineage>
</organism>
<evidence type="ECO:0000259" key="4">
    <source>
        <dbReference type="Pfam" id="PF02441"/>
    </source>
</evidence>
<evidence type="ECO:0000256" key="1">
    <source>
        <dbReference type="ARBA" id="ARBA00022993"/>
    </source>
</evidence>
<dbReference type="Gene3D" id="3.40.50.1950">
    <property type="entry name" value="Flavin prenyltransferase-like"/>
    <property type="match status" value="1"/>
</dbReference>
<evidence type="ECO:0000313" key="5">
    <source>
        <dbReference type="EMBL" id="PWN36039.1"/>
    </source>
</evidence>
<protein>
    <submittedName>
        <fullName evidence="5">Flavo protein</fullName>
    </submittedName>
</protein>
<dbReference type="GeneID" id="37018316"/>